<proteinExistence type="predicted"/>
<keyword evidence="5" id="KW-1185">Reference proteome</keyword>
<dbReference type="AlphaFoldDB" id="A0A1H8F9I7"/>
<feature type="domain" description="EF-hand" evidence="3">
    <location>
        <begin position="120"/>
        <end position="143"/>
    </location>
</feature>
<dbReference type="SUPFAM" id="SSF47473">
    <property type="entry name" value="EF-hand"/>
    <property type="match status" value="1"/>
</dbReference>
<dbReference type="Pfam" id="PF13202">
    <property type="entry name" value="EF-hand_5"/>
    <property type="match status" value="3"/>
</dbReference>
<gene>
    <name evidence="4" type="ORF">SAMN05216227_101058</name>
</gene>
<dbReference type="EMBL" id="FOCO01000010">
    <property type="protein sequence ID" value="SEN27708.1"/>
    <property type="molecule type" value="Genomic_DNA"/>
</dbReference>
<feature type="region of interest" description="Disordered" evidence="1">
    <location>
        <begin position="82"/>
        <end position="111"/>
    </location>
</feature>
<reference evidence="4 5" key="1">
    <citation type="submission" date="2016-10" db="EMBL/GenBank/DDBJ databases">
        <authorList>
            <person name="de Groot N.N."/>
        </authorList>
    </citation>
    <scope>NUCLEOTIDE SEQUENCE [LARGE SCALE GENOMIC DNA]</scope>
    <source>
        <strain evidence="4 5">CGMCC 1.10836</strain>
    </source>
</reference>
<evidence type="ECO:0000313" key="5">
    <source>
        <dbReference type="Proteomes" id="UP000183002"/>
    </source>
</evidence>
<dbReference type="InterPro" id="IPR011992">
    <property type="entry name" value="EF-hand-dom_pair"/>
</dbReference>
<dbReference type="STRING" id="1077947.SAMN05216227_101058"/>
<dbReference type="InterPro" id="IPR002048">
    <property type="entry name" value="EF_hand_dom"/>
</dbReference>
<organism evidence="4 5">
    <name type="scientific">Pseudorhodobacter antarcticus</name>
    <dbReference type="NCBI Taxonomy" id="1077947"/>
    <lineage>
        <taxon>Bacteria</taxon>
        <taxon>Pseudomonadati</taxon>
        <taxon>Pseudomonadota</taxon>
        <taxon>Alphaproteobacteria</taxon>
        <taxon>Rhodobacterales</taxon>
        <taxon>Paracoccaceae</taxon>
        <taxon>Pseudorhodobacter</taxon>
    </lineage>
</organism>
<dbReference type="Proteomes" id="UP000183002">
    <property type="component" value="Unassembled WGS sequence"/>
</dbReference>
<dbReference type="GO" id="GO:0005509">
    <property type="term" value="F:calcium ion binding"/>
    <property type="evidence" value="ECO:0007669"/>
    <property type="project" value="InterPro"/>
</dbReference>
<dbReference type="InterPro" id="IPR018247">
    <property type="entry name" value="EF_Hand_1_Ca_BS"/>
</dbReference>
<name>A0A1H8F9I7_9RHOB</name>
<feature type="compositionally biased region" description="Basic and acidic residues" evidence="1">
    <location>
        <begin position="89"/>
        <end position="109"/>
    </location>
</feature>
<sequence length="143" mass="15189">MMIHTKKLLSAVTLAGLVAASLSTVAMAQGRGGDHMGPMFDFAAMDVDADGRVTKGEVAAYRTARLTAMDTDKDGNLSAAELTAGQAEQDQKRGEKRAARMLERQDANKDGVLSLAEMTPAAGRVDKMFDRVDTDKDGAITKV</sequence>
<feature type="chain" id="PRO_5010361045" evidence="2">
    <location>
        <begin position="29"/>
        <end position="143"/>
    </location>
</feature>
<evidence type="ECO:0000313" key="4">
    <source>
        <dbReference type="EMBL" id="SEN27708.1"/>
    </source>
</evidence>
<protein>
    <submittedName>
        <fullName evidence="4">Ca2+-binding protein, EF-hand superfamily</fullName>
    </submittedName>
</protein>
<dbReference type="PROSITE" id="PS50222">
    <property type="entry name" value="EF_HAND_2"/>
    <property type="match status" value="1"/>
</dbReference>
<evidence type="ECO:0000256" key="2">
    <source>
        <dbReference type="SAM" id="SignalP"/>
    </source>
</evidence>
<dbReference type="PROSITE" id="PS00018">
    <property type="entry name" value="EF_HAND_1"/>
    <property type="match status" value="2"/>
</dbReference>
<feature type="signal peptide" evidence="2">
    <location>
        <begin position="1"/>
        <end position="28"/>
    </location>
</feature>
<keyword evidence="2" id="KW-0732">Signal</keyword>
<evidence type="ECO:0000259" key="3">
    <source>
        <dbReference type="PROSITE" id="PS50222"/>
    </source>
</evidence>
<evidence type="ECO:0000256" key="1">
    <source>
        <dbReference type="SAM" id="MobiDB-lite"/>
    </source>
</evidence>
<dbReference type="Gene3D" id="1.10.238.10">
    <property type="entry name" value="EF-hand"/>
    <property type="match status" value="2"/>
</dbReference>
<accession>A0A1H8F9I7</accession>